<evidence type="ECO:0000313" key="1">
    <source>
        <dbReference type="Proteomes" id="UP000694864"/>
    </source>
</evidence>
<dbReference type="Gene3D" id="3.10.10.10">
    <property type="entry name" value="HIV Type 1 Reverse Transcriptase, subunit A, domain 1"/>
    <property type="match status" value="1"/>
</dbReference>
<organism evidence="1 2">
    <name type="scientific">Camelina sativa</name>
    <name type="common">False flax</name>
    <name type="synonym">Myagrum sativum</name>
    <dbReference type="NCBI Taxonomy" id="90675"/>
    <lineage>
        <taxon>Eukaryota</taxon>
        <taxon>Viridiplantae</taxon>
        <taxon>Streptophyta</taxon>
        <taxon>Embryophyta</taxon>
        <taxon>Tracheophyta</taxon>
        <taxon>Spermatophyta</taxon>
        <taxon>Magnoliopsida</taxon>
        <taxon>eudicotyledons</taxon>
        <taxon>Gunneridae</taxon>
        <taxon>Pentapetalae</taxon>
        <taxon>rosids</taxon>
        <taxon>malvids</taxon>
        <taxon>Brassicales</taxon>
        <taxon>Brassicaceae</taxon>
        <taxon>Camelineae</taxon>
        <taxon>Camelina</taxon>
    </lineage>
</organism>
<dbReference type="RefSeq" id="XP_019094511.1">
    <property type="nucleotide sequence ID" value="XM_019238966.1"/>
</dbReference>
<protein>
    <submittedName>
        <fullName evidence="2">Uncharacterized protein LOC109129922</fullName>
    </submittedName>
</protein>
<sequence>MTTFMFVYKETLTSTKSAEELPREMIEIIEEYKDVFPEEIPPGLPPIHGIEHQIDLVPGSALPNRPSYRTNPVETKELQKQVEELMSKGHIRESLSPCAVPVLLVPKKDGSWRMCVDYRAINNITVKYRHPIPRLDDMLDKLCGSTSKLAGNVFANLRTSSFGENVRQLVFAWSVTRQDYTFFNIFSHFMAIYLNVLCPFMEDRVGCYVNRCLIVTMHSDWLIRLHSKILEEAFEPCELVG</sequence>
<reference evidence="1" key="1">
    <citation type="journal article" date="2014" name="Nat. Commun.">
        <title>The emerging biofuel crop Camelina sativa retains a highly undifferentiated hexaploid genome structure.</title>
        <authorList>
            <person name="Kagale S."/>
            <person name="Koh C."/>
            <person name="Nixon J."/>
            <person name="Bollina V."/>
            <person name="Clarke W.E."/>
            <person name="Tuteja R."/>
            <person name="Spillane C."/>
            <person name="Robinson S.J."/>
            <person name="Links M.G."/>
            <person name="Clarke C."/>
            <person name="Higgins E.E."/>
            <person name="Huebert T."/>
            <person name="Sharpe A.G."/>
            <person name="Parkin I.A."/>
        </authorList>
    </citation>
    <scope>NUCLEOTIDE SEQUENCE [LARGE SCALE GENOMIC DNA]</scope>
    <source>
        <strain evidence="1">cv. DH55</strain>
    </source>
</reference>
<accession>A0ABM1R673</accession>
<dbReference type="SUPFAM" id="SSF56672">
    <property type="entry name" value="DNA/RNA polymerases"/>
    <property type="match status" value="1"/>
</dbReference>
<gene>
    <name evidence="2" type="primary">LOC109129922</name>
</gene>
<dbReference type="PANTHER" id="PTHR35046:SF9">
    <property type="entry name" value="RNA-DIRECTED DNA POLYMERASE"/>
    <property type="match status" value="1"/>
</dbReference>
<reference evidence="2" key="2">
    <citation type="submission" date="2025-08" db="UniProtKB">
        <authorList>
            <consortium name="RefSeq"/>
        </authorList>
    </citation>
    <scope>IDENTIFICATION</scope>
    <source>
        <tissue evidence="2">Leaf</tissue>
    </source>
</reference>
<proteinExistence type="predicted"/>
<dbReference type="Proteomes" id="UP000694864">
    <property type="component" value="Chromosome 17"/>
</dbReference>
<evidence type="ECO:0000313" key="2">
    <source>
        <dbReference type="RefSeq" id="XP_019094511.1"/>
    </source>
</evidence>
<name>A0ABM1R673_CAMSA</name>
<dbReference type="PANTHER" id="PTHR35046">
    <property type="entry name" value="ZINC KNUCKLE (CCHC-TYPE) FAMILY PROTEIN"/>
    <property type="match status" value="1"/>
</dbReference>
<keyword evidence="1" id="KW-1185">Reference proteome</keyword>
<dbReference type="GeneID" id="109129922"/>
<dbReference type="InterPro" id="IPR043502">
    <property type="entry name" value="DNA/RNA_pol_sf"/>
</dbReference>